<dbReference type="GO" id="GO:0005829">
    <property type="term" value="C:cytosol"/>
    <property type="evidence" value="ECO:0007669"/>
    <property type="project" value="TreeGrafter"/>
</dbReference>
<protein>
    <recommendedName>
        <fullName evidence="7">Ribosomal RNA small subunit methyltransferase A</fullName>
        <ecNumber evidence="7">2.1.1.182</ecNumber>
    </recommendedName>
    <alternativeName>
        <fullName evidence="7">16S rRNA (adenine(1518)-N(6)/adenine(1519)-N(6))-dimethyltransferase</fullName>
    </alternativeName>
    <alternativeName>
        <fullName evidence="7">16S rRNA dimethyladenosine transferase</fullName>
    </alternativeName>
    <alternativeName>
        <fullName evidence="7">16S rRNA dimethylase</fullName>
    </alternativeName>
    <alternativeName>
        <fullName evidence="7">S-adenosylmethionine-6-N', N'-adenosyl(rRNA) dimethyltransferase</fullName>
    </alternativeName>
</protein>
<dbReference type="InterPro" id="IPR001737">
    <property type="entry name" value="KsgA/Erm"/>
</dbReference>
<comment type="caution">
    <text evidence="10">The sequence shown here is derived from an EMBL/GenBank/DDBJ whole genome shotgun (WGS) entry which is preliminary data.</text>
</comment>
<evidence type="ECO:0000256" key="1">
    <source>
        <dbReference type="ARBA" id="ARBA00022490"/>
    </source>
</evidence>
<dbReference type="HAMAP" id="MF_00607">
    <property type="entry name" value="16SrRNA_methyltr_A"/>
    <property type="match status" value="1"/>
</dbReference>
<keyword evidence="4 7" id="KW-0808">Transferase</keyword>
<comment type="similarity">
    <text evidence="7">Belongs to the class I-like SAM-binding methyltransferase superfamily. rRNA adenine N(6)-methyltransferase family. RsmA subfamily.</text>
</comment>
<dbReference type="FunFam" id="1.10.8.100:FF:000001">
    <property type="entry name" value="Ribosomal RNA small subunit methyltransferase A"/>
    <property type="match status" value="1"/>
</dbReference>
<dbReference type="InterPro" id="IPR011530">
    <property type="entry name" value="rRNA_adenine_dimethylase"/>
</dbReference>
<dbReference type="GO" id="GO:0003723">
    <property type="term" value="F:RNA binding"/>
    <property type="evidence" value="ECO:0007669"/>
    <property type="project" value="UniProtKB-UniRule"/>
</dbReference>
<feature type="binding site" evidence="7 8">
    <location>
        <position position="86"/>
    </location>
    <ligand>
        <name>S-adenosyl-L-methionine</name>
        <dbReference type="ChEBI" id="CHEBI:59789"/>
    </ligand>
</feature>
<evidence type="ECO:0000256" key="5">
    <source>
        <dbReference type="ARBA" id="ARBA00022691"/>
    </source>
</evidence>
<dbReference type="PANTHER" id="PTHR11727">
    <property type="entry name" value="DIMETHYLADENOSINE TRANSFERASE"/>
    <property type="match status" value="1"/>
</dbReference>
<name>A0A1Y1SEV9_9GAMM</name>
<dbReference type="InterPro" id="IPR020596">
    <property type="entry name" value="rRNA_Ade_Mease_Trfase_CS"/>
</dbReference>
<feature type="binding site" evidence="7 8">
    <location>
        <position position="105"/>
    </location>
    <ligand>
        <name>S-adenosyl-L-methionine</name>
        <dbReference type="ChEBI" id="CHEBI:59789"/>
    </ligand>
</feature>
<dbReference type="SUPFAM" id="SSF53335">
    <property type="entry name" value="S-adenosyl-L-methionine-dependent methyltransferases"/>
    <property type="match status" value="1"/>
</dbReference>
<keyword evidence="2 7" id="KW-0698">rRNA processing</keyword>
<dbReference type="EMBL" id="AQQV01000002">
    <property type="protein sequence ID" value="ORE87518.1"/>
    <property type="molecule type" value="Genomic_DNA"/>
</dbReference>
<dbReference type="OrthoDB" id="9814755at2"/>
<dbReference type="Proteomes" id="UP000192342">
    <property type="component" value="Unassembled WGS sequence"/>
</dbReference>
<dbReference type="PROSITE" id="PS51689">
    <property type="entry name" value="SAM_RNA_A_N6_MT"/>
    <property type="match status" value="1"/>
</dbReference>
<evidence type="ECO:0000256" key="3">
    <source>
        <dbReference type="ARBA" id="ARBA00022603"/>
    </source>
</evidence>
<dbReference type="GO" id="GO:0052908">
    <property type="term" value="F:16S rRNA (adenine(1518)-N(6)/adenine(1519)-N(6))-dimethyltransferase activity"/>
    <property type="evidence" value="ECO:0007669"/>
    <property type="project" value="UniProtKB-EC"/>
</dbReference>
<dbReference type="SMART" id="SM00650">
    <property type="entry name" value="rADc"/>
    <property type="match status" value="1"/>
</dbReference>
<keyword evidence="1 7" id="KW-0963">Cytoplasm</keyword>
<feature type="binding site" evidence="7 8">
    <location>
        <position position="13"/>
    </location>
    <ligand>
        <name>S-adenosyl-L-methionine</name>
        <dbReference type="ChEBI" id="CHEBI:59789"/>
    </ligand>
</feature>
<accession>A0A1Y1SEV9</accession>
<dbReference type="PANTHER" id="PTHR11727:SF7">
    <property type="entry name" value="DIMETHYLADENOSINE TRANSFERASE-RELATED"/>
    <property type="match status" value="1"/>
</dbReference>
<organism evidence="10 11">
    <name type="scientific">Oceanococcus atlanticus</name>
    <dbReference type="NCBI Taxonomy" id="1317117"/>
    <lineage>
        <taxon>Bacteria</taxon>
        <taxon>Pseudomonadati</taxon>
        <taxon>Pseudomonadota</taxon>
        <taxon>Gammaproteobacteria</taxon>
        <taxon>Chromatiales</taxon>
        <taxon>Oceanococcaceae</taxon>
        <taxon>Oceanococcus</taxon>
    </lineage>
</organism>
<dbReference type="AlphaFoldDB" id="A0A1Y1SEV9"/>
<feature type="binding site" evidence="7 8">
    <location>
        <position position="15"/>
    </location>
    <ligand>
        <name>S-adenosyl-L-methionine</name>
        <dbReference type="ChEBI" id="CHEBI:59789"/>
    </ligand>
</feature>
<dbReference type="InterPro" id="IPR020598">
    <property type="entry name" value="rRNA_Ade_methylase_Trfase_N"/>
</dbReference>
<evidence type="ECO:0000313" key="11">
    <source>
        <dbReference type="Proteomes" id="UP000192342"/>
    </source>
</evidence>
<comment type="catalytic activity">
    <reaction evidence="7">
        <text>adenosine(1518)/adenosine(1519) in 16S rRNA + 4 S-adenosyl-L-methionine = N(6)-dimethyladenosine(1518)/N(6)-dimethyladenosine(1519) in 16S rRNA + 4 S-adenosyl-L-homocysteine + 4 H(+)</text>
        <dbReference type="Rhea" id="RHEA:19609"/>
        <dbReference type="Rhea" id="RHEA-COMP:10232"/>
        <dbReference type="Rhea" id="RHEA-COMP:10233"/>
        <dbReference type="ChEBI" id="CHEBI:15378"/>
        <dbReference type="ChEBI" id="CHEBI:57856"/>
        <dbReference type="ChEBI" id="CHEBI:59789"/>
        <dbReference type="ChEBI" id="CHEBI:74411"/>
        <dbReference type="ChEBI" id="CHEBI:74493"/>
        <dbReference type="EC" id="2.1.1.182"/>
    </reaction>
</comment>
<sequence>MDKHRPRKRFGQNFLTDRNIIERIASAIRPSADQHLLEIGPGQAALTEALLPYCGKLTAVEIDRDLAATLRQRFAAEARFELIEADALKVDFATLGDAPLRVVGNLPYNISTPLVFHLLQSRARIIDFHIMLQREVAERMAARPGNKTYGRLSVAVSLAARADILFDVPPGAFFPPPKVRSSIIRLTPRDVDLPWRALDRVLQAAFSARRKTLRNALGKLFSAEQLQAHGLDPQLRPENLSPDQFLALATTLHQASAEAG</sequence>
<keyword evidence="3 7" id="KW-0489">Methyltransferase</keyword>
<dbReference type="InterPro" id="IPR023165">
    <property type="entry name" value="rRNA_Ade_diMease-like_C"/>
</dbReference>
<dbReference type="STRING" id="1317117.ATO7_10762"/>
<dbReference type="Gene3D" id="3.40.50.150">
    <property type="entry name" value="Vaccinia Virus protein VP39"/>
    <property type="match status" value="1"/>
</dbReference>
<dbReference type="PROSITE" id="PS01131">
    <property type="entry name" value="RRNA_A_DIMETH"/>
    <property type="match status" value="1"/>
</dbReference>
<evidence type="ECO:0000256" key="6">
    <source>
        <dbReference type="ARBA" id="ARBA00022884"/>
    </source>
</evidence>
<dbReference type="Pfam" id="PF00398">
    <property type="entry name" value="RrnaAD"/>
    <property type="match status" value="1"/>
</dbReference>
<dbReference type="RefSeq" id="WP_083561743.1">
    <property type="nucleotide sequence ID" value="NZ_AQQV01000002.1"/>
</dbReference>
<feature type="binding site" evidence="7 8">
    <location>
        <position position="61"/>
    </location>
    <ligand>
        <name>S-adenosyl-L-methionine</name>
        <dbReference type="ChEBI" id="CHEBI:59789"/>
    </ligand>
</feature>
<proteinExistence type="inferred from homology"/>
<evidence type="ECO:0000313" key="10">
    <source>
        <dbReference type="EMBL" id="ORE87518.1"/>
    </source>
</evidence>
<evidence type="ECO:0000256" key="4">
    <source>
        <dbReference type="ARBA" id="ARBA00022679"/>
    </source>
</evidence>
<dbReference type="FunFam" id="3.40.50.150:FF:000023">
    <property type="entry name" value="Ribosomal RNA small subunit methyltransferase A"/>
    <property type="match status" value="1"/>
</dbReference>
<dbReference type="EC" id="2.1.1.182" evidence="7"/>
<comment type="subcellular location">
    <subcellularLocation>
        <location evidence="7">Cytoplasm</location>
    </subcellularLocation>
</comment>
<keyword evidence="11" id="KW-1185">Reference proteome</keyword>
<dbReference type="InterPro" id="IPR029063">
    <property type="entry name" value="SAM-dependent_MTases_sf"/>
</dbReference>
<comment type="function">
    <text evidence="7">Specifically dimethylates two adjacent adenosines (A1518 and A1519) in the loop of a conserved hairpin near the 3'-end of 16S rRNA in the 30S particle. May play a critical role in biogenesis of 30S subunits.</text>
</comment>
<evidence type="ECO:0000256" key="2">
    <source>
        <dbReference type="ARBA" id="ARBA00022552"/>
    </source>
</evidence>
<evidence type="ECO:0000256" key="7">
    <source>
        <dbReference type="HAMAP-Rule" id="MF_00607"/>
    </source>
</evidence>
<dbReference type="NCBIfam" id="TIGR00755">
    <property type="entry name" value="ksgA"/>
    <property type="match status" value="1"/>
</dbReference>
<reference evidence="10 11" key="1">
    <citation type="submission" date="2013-04" db="EMBL/GenBank/DDBJ databases">
        <title>Oceanococcus atlanticus 22II-S10r2 Genome Sequencing.</title>
        <authorList>
            <person name="Lai Q."/>
            <person name="Li G."/>
            <person name="Shao Z."/>
        </authorList>
    </citation>
    <scope>NUCLEOTIDE SEQUENCE [LARGE SCALE GENOMIC DNA]</scope>
    <source>
        <strain evidence="10 11">22II-S10r2</strain>
    </source>
</reference>
<feature type="domain" description="Ribosomal RNA adenine methylase transferase N-terminal" evidence="9">
    <location>
        <begin position="20"/>
        <end position="190"/>
    </location>
</feature>
<dbReference type="Gene3D" id="1.10.8.100">
    <property type="entry name" value="Ribosomal RNA adenine dimethylase-like, domain 2"/>
    <property type="match status" value="1"/>
</dbReference>
<feature type="binding site" evidence="7 8">
    <location>
        <position position="40"/>
    </location>
    <ligand>
        <name>S-adenosyl-L-methionine</name>
        <dbReference type="ChEBI" id="CHEBI:59789"/>
    </ligand>
</feature>
<gene>
    <name evidence="7 10" type="primary">ksgA</name>
    <name evidence="7" type="synonym">rsmA</name>
    <name evidence="10" type="ORF">ATO7_10762</name>
</gene>
<keyword evidence="6 7" id="KW-0694">RNA-binding</keyword>
<keyword evidence="5 7" id="KW-0949">S-adenosyl-L-methionine</keyword>
<evidence type="ECO:0000259" key="9">
    <source>
        <dbReference type="SMART" id="SM00650"/>
    </source>
</evidence>
<evidence type="ECO:0000256" key="8">
    <source>
        <dbReference type="PROSITE-ProRule" id="PRU01026"/>
    </source>
</evidence>
<dbReference type="CDD" id="cd02440">
    <property type="entry name" value="AdoMet_MTases"/>
    <property type="match status" value="1"/>
</dbReference>